<protein>
    <submittedName>
        <fullName evidence="1">Uncharacterized protein</fullName>
    </submittedName>
</protein>
<evidence type="ECO:0000313" key="2">
    <source>
        <dbReference type="Proteomes" id="UP001589776"/>
    </source>
</evidence>
<sequence length="59" mass="6493">MRKSPKQARLTQPDVQLLQPSYSEAFALTASASGDVELGMEYTSVSEQRKQAANPPVRK</sequence>
<comment type="caution">
    <text evidence="1">The sequence shown here is derived from an EMBL/GenBank/DDBJ whole genome shotgun (WGS) entry which is preliminary data.</text>
</comment>
<proteinExistence type="predicted"/>
<name>A0ABV6DIR9_9BACL</name>
<accession>A0ABV6DIR9</accession>
<evidence type="ECO:0000313" key="1">
    <source>
        <dbReference type="EMBL" id="MFC0212548.1"/>
    </source>
</evidence>
<dbReference type="RefSeq" id="WP_377469734.1">
    <property type="nucleotide sequence ID" value="NZ_JBHLWN010000031.1"/>
</dbReference>
<gene>
    <name evidence="1" type="ORF">ACFFK0_08740</name>
</gene>
<reference evidence="1 2" key="1">
    <citation type="submission" date="2024-09" db="EMBL/GenBank/DDBJ databases">
        <authorList>
            <person name="Sun Q."/>
            <person name="Mori K."/>
        </authorList>
    </citation>
    <scope>NUCLEOTIDE SEQUENCE [LARGE SCALE GENOMIC DNA]</scope>
    <source>
        <strain evidence="1 2">CCM 7759</strain>
    </source>
</reference>
<dbReference type="EMBL" id="JBHLWN010000031">
    <property type="protein sequence ID" value="MFC0212548.1"/>
    <property type="molecule type" value="Genomic_DNA"/>
</dbReference>
<keyword evidence="2" id="KW-1185">Reference proteome</keyword>
<organism evidence="1 2">
    <name type="scientific">Paenibacillus chartarius</name>
    <dbReference type="NCBI Taxonomy" id="747481"/>
    <lineage>
        <taxon>Bacteria</taxon>
        <taxon>Bacillati</taxon>
        <taxon>Bacillota</taxon>
        <taxon>Bacilli</taxon>
        <taxon>Bacillales</taxon>
        <taxon>Paenibacillaceae</taxon>
        <taxon>Paenibacillus</taxon>
    </lineage>
</organism>
<dbReference type="Proteomes" id="UP001589776">
    <property type="component" value="Unassembled WGS sequence"/>
</dbReference>